<name>A0A170U7U8_TRIIF</name>
<reference evidence="1" key="1">
    <citation type="submission" date="2016-04" db="EMBL/GenBank/DDBJ databases">
        <authorList>
            <person name="Calderon-Fernandez G.M.Sr."/>
        </authorList>
    </citation>
    <scope>NUCLEOTIDE SEQUENCE</scope>
    <source>
        <strain evidence="1">Int1</strain>
        <tissue evidence="1">Integument</tissue>
    </source>
</reference>
<protein>
    <submittedName>
        <fullName evidence="1">Uncharacterized protein</fullName>
    </submittedName>
</protein>
<dbReference type="EMBL" id="GEMB01007784">
    <property type="protein sequence ID" value="JAR95664.1"/>
    <property type="molecule type" value="Transcribed_RNA"/>
</dbReference>
<reference evidence="1" key="2">
    <citation type="journal article" date="2017" name="J. Med. Entomol.">
        <title>Transcriptome Analysis of the Triatoma infestans (Hemiptera: Reduviidae) Integument.</title>
        <authorList>
            <person name="Calderon-Fernandez G.M."/>
            <person name="Moriconi D.E."/>
            <person name="Dulbecco A.B."/>
            <person name="Juarez M.P."/>
        </authorList>
    </citation>
    <scope>NUCLEOTIDE SEQUENCE</scope>
    <source>
        <strain evidence="1">Int1</strain>
        <tissue evidence="1">Integument</tissue>
    </source>
</reference>
<dbReference type="AlphaFoldDB" id="A0A170U7U8"/>
<proteinExistence type="predicted"/>
<feature type="non-terminal residue" evidence="1">
    <location>
        <position position="1"/>
    </location>
</feature>
<feature type="non-terminal residue" evidence="1">
    <location>
        <position position="145"/>
    </location>
</feature>
<evidence type="ECO:0000313" key="1">
    <source>
        <dbReference type="EMBL" id="JAR95664.1"/>
    </source>
</evidence>
<organism evidence="1">
    <name type="scientific">Triatoma infestans</name>
    <name type="common">Assassin bug</name>
    <dbReference type="NCBI Taxonomy" id="30076"/>
    <lineage>
        <taxon>Eukaryota</taxon>
        <taxon>Metazoa</taxon>
        <taxon>Ecdysozoa</taxon>
        <taxon>Arthropoda</taxon>
        <taxon>Hexapoda</taxon>
        <taxon>Insecta</taxon>
        <taxon>Pterygota</taxon>
        <taxon>Neoptera</taxon>
        <taxon>Paraneoptera</taxon>
        <taxon>Hemiptera</taxon>
        <taxon>Heteroptera</taxon>
        <taxon>Panheteroptera</taxon>
        <taxon>Cimicomorpha</taxon>
        <taxon>Reduviidae</taxon>
        <taxon>Triatominae</taxon>
        <taxon>Triatoma</taxon>
    </lineage>
</organism>
<accession>A0A170U7U8</accession>
<sequence length="145" mass="16173">SANINSHPKEKCSSLRTLMTDINSQQEISEAFCLGKMPEEEINKLDIILKDINSNTRLICIGSGGEAVCELRNKKNIPGLAISCELQLMKGSIILPELDRIINYCGDHSVITLTEEDHSKKTEYNNLAACQRRLPEDITELLSLD</sequence>